<evidence type="ECO:0000313" key="7">
    <source>
        <dbReference type="EMBL" id="CRG86997.1"/>
    </source>
</evidence>
<sequence length="510" mass="56260">MSPDALPGVSQQQEKDDFQFYLDEYALEITPDGKYIRWSTTNDRHPRRWSTLKKVYNIVLIVWLDFFTTAISTAGSAVADGAQKEYGIAKALAVFLFISVYLLGQSLGGIIFPPYSEAFGRKWLYVGSSALYTVFCVLAGAIPSLSAVVVGRFACGLLSAIPTVIVLGSMEDMFNAKDRIWTIYFWTTTSSMGLCIGPIMSSYITVVLGWRWMFYIGAIVLGVTTGLMLTVSESRPSVLLVQEVDKLRRITGLENLRPSNPDHTPDLRTFAHMALLRPLYLFFTEPIVFVISIISATSSALVYLFTEALSPIYESFGFSTQSASLPFLAIGLGLIASGFTRIFDTRIITKRQRQGYPITPEHKLLGLCIGAPILAIALWWFAWTIPPHNQTIHWIVPTIALALIGYAINELDTSLSGYLADSYLTYASSGYAALSLLRSLMSAVFPLLAVQMFKGLEANLAVSVLAVVATVFCAVPPLFTRYGSQIRARSKFAKYTLQVYRENAVDTGGL</sequence>
<dbReference type="SUPFAM" id="SSF103473">
    <property type="entry name" value="MFS general substrate transporter"/>
    <property type="match status" value="1"/>
</dbReference>
<dbReference type="Gene3D" id="1.20.1250.20">
    <property type="entry name" value="MFS general substrate transporter like domains"/>
    <property type="match status" value="1"/>
</dbReference>
<reference evidence="7 8" key="1">
    <citation type="submission" date="2015-04" db="EMBL/GenBank/DDBJ databases">
        <authorList>
            <person name="Syromyatnikov M.Y."/>
            <person name="Popov V.N."/>
        </authorList>
    </citation>
    <scope>NUCLEOTIDE SEQUENCE [LARGE SCALE GENOMIC DNA]</scope>
    <source>
        <strain evidence="7">WF-38-12</strain>
    </source>
</reference>
<dbReference type="Pfam" id="PF07690">
    <property type="entry name" value="MFS_1"/>
    <property type="match status" value="1"/>
</dbReference>
<evidence type="ECO:0000313" key="8">
    <source>
        <dbReference type="Proteomes" id="UP000054383"/>
    </source>
</evidence>
<comment type="subcellular location">
    <subcellularLocation>
        <location evidence="1">Membrane</location>
        <topology evidence="1">Multi-pass membrane protein</topology>
    </subcellularLocation>
</comment>
<keyword evidence="4 5" id="KW-0472">Membrane</keyword>
<evidence type="ECO:0000256" key="4">
    <source>
        <dbReference type="ARBA" id="ARBA00023136"/>
    </source>
</evidence>
<feature type="transmembrane region" description="Helical" evidence="5">
    <location>
        <begin position="212"/>
        <end position="231"/>
    </location>
</feature>
<feature type="transmembrane region" description="Helical" evidence="5">
    <location>
        <begin position="391"/>
        <end position="411"/>
    </location>
</feature>
<gene>
    <name evidence="7" type="ORF">PISL3812_04010</name>
</gene>
<dbReference type="InterPro" id="IPR020846">
    <property type="entry name" value="MFS_dom"/>
</dbReference>
<dbReference type="AlphaFoldDB" id="A0A0U1LUC8"/>
<dbReference type="FunFam" id="1.20.1250.20:FF:000475">
    <property type="entry name" value="MFS multidrug transporter, putative"/>
    <property type="match status" value="1"/>
</dbReference>
<feature type="transmembrane region" description="Helical" evidence="5">
    <location>
        <begin position="91"/>
        <end position="112"/>
    </location>
</feature>
<feature type="transmembrane region" description="Helical" evidence="5">
    <location>
        <begin position="423"/>
        <end position="448"/>
    </location>
</feature>
<evidence type="ECO:0000256" key="2">
    <source>
        <dbReference type="ARBA" id="ARBA00022692"/>
    </source>
</evidence>
<keyword evidence="8" id="KW-1185">Reference proteome</keyword>
<evidence type="ECO:0000259" key="6">
    <source>
        <dbReference type="PROSITE" id="PS50850"/>
    </source>
</evidence>
<evidence type="ECO:0000256" key="5">
    <source>
        <dbReference type="SAM" id="Phobius"/>
    </source>
</evidence>
<keyword evidence="2 5" id="KW-0812">Transmembrane</keyword>
<dbReference type="GO" id="GO:0022857">
    <property type="term" value="F:transmembrane transporter activity"/>
    <property type="evidence" value="ECO:0007669"/>
    <property type="project" value="InterPro"/>
</dbReference>
<dbReference type="PANTHER" id="PTHR23502">
    <property type="entry name" value="MAJOR FACILITATOR SUPERFAMILY"/>
    <property type="match status" value="1"/>
</dbReference>
<dbReference type="InterPro" id="IPR036259">
    <property type="entry name" value="MFS_trans_sf"/>
</dbReference>
<dbReference type="OMA" id="CAYLTDT"/>
<feature type="transmembrane region" description="Helical" evidence="5">
    <location>
        <begin position="364"/>
        <end position="385"/>
    </location>
</feature>
<dbReference type="InterPro" id="IPR011701">
    <property type="entry name" value="MFS"/>
</dbReference>
<name>A0A0U1LUC8_TALIS</name>
<dbReference type="EMBL" id="CVMT01000003">
    <property type="protein sequence ID" value="CRG86997.1"/>
    <property type="molecule type" value="Genomic_DNA"/>
</dbReference>
<proteinExistence type="predicted"/>
<dbReference type="PANTHER" id="PTHR23502:SF157">
    <property type="entry name" value="MAJOR FACILITATOR SUPERFAMILY (MFS) PROFILE DOMAIN-CONTAINING PROTEIN-RELATED"/>
    <property type="match status" value="1"/>
</dbReference>
<feature type="transmembrane region" description="Helical" evidence="5">
    <location>
        <begin position="325"/>
        <end position="343"/>
    </location>
</feature>
<feature type="transmembrane region" description="Helical" evidence="5">
    <location>
        <begin position="55"/>
        <end position="79"/>
    </location>
</feature>
<evidence type="ECO:0000256" key="3">
    <source>
        <dbReference type="ARBA" id="ARBA00022989"/>
    </source>
</evidence>
<dbReference type="GO" id="GO:0016020">
    <property type="term" value="C:membrane"/>
    <property type="evidence" value="ECO:0007669"/>
    <property type="project" value="UniProtKB-SubCell"/>
</dbReference>
<keyword evidence="3 5" id="KW-1133">Transmembrane helix</keyword>
<evidence type="ECO:0000256" key="1">
    <source>
        <dbReference type="ARBA" id="ARBA00004141"/>
    </source>
</evidence>
<dbReference type="PROSITE" id="PS50850">
    <property type="entry name" value="MFS"/>
    <property type="match status" value="1"/>
</dbReference>
<organism evidence="7 8">
    <name type="scientific">Talaromyces islandicus</name>
    <name type="common">Penicillium islandicum</name>
    <dbReference type="NCBI Taxonomy" id="28573"/>
    <lineage>
        <taxon>Eukaryota</taxon>
        <taxon>Fungi</taxon>
        <taxon>Dikarya</taxon>
        <taxon>Ascomycota</taxon>
        <taxon>Pezizomycotina</taxon>
        <taxon>Eurotiomycetes</taxon>
        <taxon>Eurotiomycetidae</taxon>
        <taxon>Eurotiales</taxon>
        <taxon>Trichocomaceae</taxon>
        <taxon>Talaromyces</taxon>
        <taxon>Talaromyces sect. Islandici</taxon>
    </lineage>
</organism>
<protein>
    <submittedName>
        <fullName evidence="7">Putative transporter C36,03c</fullName>
    </submittedName>
</protein>
<accession>A0A0U1LUC8</accession>
<dbReference type="Proteomes" id="UP000054383">
    <property type="component" value="Unassembled WGS sequence"/>
</dbReference>
<feature type="domain" description="Major facilitator superfamily (MFS) profile" evidence="6">
    <location>
        <begin position="54"/>
        <end position="481"/>
    </location>
</feature>
<feature type="transmembrane region" description="Helical" evidence="5">
    <location>
        <begin position="149"/>
        <end position="168"/>
    </location>
</feature>
<feature type="transmembrane region" description="Helical" evidence="5">
    <location>
        <begin position="180"/>
        <end position="200"/>
    </location>
</feature>
<dbReference type="OrthoDB" id="5410178at2759"/>
<dbReference type="STRING" id="28573.A0A0U1LUC8"/>
<feature type="transmembrane region" description="Helical" evidence="5">
    <location>
        <begin position="124"/>
        <end position="143"/>
    </location>
</feature>
<feature type="transmembrane region" description="Helical" evidence="5">
    <location>
        <begin position="460"/>
        <end position="479"/>
    </location>
</feature>
<feature type="transmembrane region" description="Helical" evidence="5">
    <location>
        <begin position="279"/>
        <end position="305"/>
    </location>
</feature>